<dbReference type="STRING" id="331657.A0A4U0X431"/>
<sequence>MRVLDLEDLGSFLDDDKFRGAIAKNFFSGELSKFHMVTQASSNPGGRPRAARLDIRAIIDAFGEVITEHAPMLEQITEPQMGNILSSALLRWTPRLKYLRSLTLWEGKALADERVRSLLQTHCIHLEAVSIYQWQGATSDHELASFINGLKPQTLKFFEIISTNDIGMESCLALNTHGESLRELMLFLNNDALPALGLLKGCTAIEVLQLVDMHGTTDLEKTQNELFLELIAWLCECKSLRTLALTNFVSAPAIATPVLVEDGIHLRSLTIGARENTAYLAKDNRDFHQALVHQRDLRVLLLKGDSSDMTGDDVSVLLNCLCQLTHLRDLKLRGVSDYFSNAHIIALAQHLRELEELYVGGYGVNDDIWESVGGLHNLRNFNLNAMAKVTARGLLDFISQLGPGNEAIVVSVDNADPDDHLTEEEQKLVRDELANKVGGRFDYILLRDPDSSEFEGDSD</sequence>
<name>A0A4U0X431_9PEZI</name>
<dbReference type="InterPro" id="IPR032675">
    <property type="entry name" value="LRR_dom_sf"/>
</dbReference>
<dbReference type="EMBL" id="NAJN01000591">
    <property type="protein sequence ID" value="TKA71140.1"/>
    <property type="molecule type" value="Genomic_DNA"/>
</dbReference>
<organism evidence="1 2">
    <name type="scientific">Cryomyces minteri</name>
    <dbReference type="NCBI Taxonomy" id="331657"/>
    <lineage>
        <taxon>Eukaryota</taxon>
        <taxon>Fungi</taxon>
        <taxon>Dikarya</taxon>
        <taxon>Ascomycota</taxon>
        <taxon>Pezizomycotina</taxon>
        <taxon>Dothideomycetes</taxon>
        <taxon>Dothideomycetes incertae sedis</taxon>
        <taxon>Cryomyces</taxon>
    </lineage>
</organism>
<proteinExistence type="predicted"/>
<evidence type="ECO:0000313" key="1">
    <source>
        <dbReference type="EMBL" id="TKA71140.1"/>
    </source>
</evidence>
<dbReference type="AlphaFoldDB" id="A0A4U0X431"/>
<keyword evidence="2" id="KW-1185">Reference proteome</keyword>
<comment type="caution">
    <text evidence="1">The sequence shown here is derived from an EMBL/GenBank/DDBJ whole genome shotgun (WGS) entry which is preliminary data.</text>
</comment>
<dbReference type="OrthoDB" id="10028886at2759"/>
<dbReference type="Gene3D" id="3.80.10.10">
    <property type="entry name" value="Ribonuclease Inhibitor"/>
    <property type="match status" value="1"/>
</dbReference>
<dbReference type="Proteomes" id="UP000308768">
    <property type="component" value="Unassembled WGS sequence"/>
</dbReference>
<evidence type="ECO:0000313" key="2">
    <source>
        <dbReference type="Proteomes" id="UP000308768"/>
    </source>
</evidence>
<protein>
    <submittedName>
        <fullName evidence="1">Uncharacterized protein</fullName>
    </submittedName>
</protein>
<gene>
    <name evidence="1" type="ORF">B0A49_02883</name>
</gene>
<reference evidence="1 2" key="1">
    <citation type="submission" date="2017-03" db="EMBL/GenBank/DDBJ databases">
        <title>Genomes of endolithic fungi from Antarctica.</title>
        <authorList>
            <person name="Coleine C."/>
            <person name="Masonjones S."/>
            <person name="Stajich J.E."/>
        </authorList>
    </citation>
    <scope>NUCLEOTIDE SEQUENCE [LARGE SCALE GENOMIC DNA]</scope>
    <source>
        <strain evidence="1 2">CCFEE 5187</strain>
    </source>
</reference>
<dbReference type="SUPFAM" id="SSF52047">
    <property type="entry name" value="RNI-like"/>
    <property type="match status" value="1"/>
</dbReference>
<accession>A0A4U0X431</accession>